<dbReference type="InterPro" id="IPR011047">
    <property type="entry name" value="Quinoprotein_ADH-like_sf"/>
</dbReference>
<comment type="caution">
    <text evidence="10">The sequence shown here is derived from an EMBL/GenBank/DDBJ whole genome shotgun (WGS) entry which is preliminary data.</text>
</comment>
<feature type="signal peptide" evidence="8">
    <location>
        <begin position="1"/>
        <end position="29"/>
    </location>
</feature>
<dbReference type="SUPFAM" id="SSF50998">
    <property type="entry name" value="Quinoprotein alcohol dehydrogenase-like"/>
    <property type="match status" value="1"/>
</dbReference>
<evidence type="ECO:0000256" key="3">
    <source>
        <dbReference type="ARBA" id="ARBA00022558"/>
    </source>
</evidence>
<dbReference type="Pfam" id="PF05567">
    <property type="entry name" value="T4P_PilY1"/>
    <property type="match status" value="1"/>
</dbReference>
<dbReference type="Proteomes" id="UP001595710">
    <property type="component" value="Unassembled WGS sequence"/>
</dbReference>
<comment type="subcellular location">
    <subcellularLocation>
        <location evidence="1">Fimbrium</location>
    </subcellularLocation>
</comment>
<keyword evidence="11" id="KW-1185">Reference proteome</keyword>
<keyword evidence="8" id="KW-0732">Signal</keyword>
<keyword evidence="5" id="KW-0106">Calcium</keyword>
<evidence type="ECO:0000256" key="8">
    <source>
        <dbReference type="SAM" id="SignalP"/>
    </source>
</evidence>
<comment type="similarity">
    <text evidence="2">Belongs to the PilY1 family.</text>
</comment>
<feature type="chain" id="PRO_5045888065" evidence="8">
    <location>
        <begin position="30"/>
        <end position="1225"/>
    </location>
</feature>
<feature type="domain" description="PilY1 beta-propeller" evidence="9">
    <location>
        <begin position="643"/>
        <end position="1000"/>
    </location>
</feature>
<evidence type="ECO:0000256" key="4">
    <source>
        <dbReference type="ARBA" id="ARBA00022723"/>
    </source>
</evidence>
<name>A0ABV7WQA0_9GAMM</name>
<evidence type="ECO:0000256" key="1">
    <source>
        <dbReference type="ARBA" id="ARBA00004561"/>
    </source>
</evidence>
<keyword evidence="3" id="KW-1029">Fimbrium biogenesis</keyword>
<evidence type="ECO:0000256" key="2">
    <source>
        <dbReference type="ARBA" id="ARBA00008387"/>
    </source>
</evidence>
<evidence type="ECO:0000313" key="10">
    <source>
        <dbReference type="EMBL" id="MFC3701505.1"/>
    </source>
</evidence>
<feature type="compositionally biased region" description="Polar residues" evidence="7">
    <location>
        <begin position="368"/>
        <end position="385"/>
    </location>
</feature>
<dbReference type="RefSeq" id="WP_290280804.1">
    <property type="nucleotide sequence ID" value="NZ_JAUFQI010000001.1"/>
</dbReference>
<protein>
    <submittedName>
        <fullName evidence="10">Pilus assembly protein</fullName>
    </submittedName>
</protein>
<dbReference type="InterPro" id="IPR008707">
    <property type="entry name" value="B-propeller_PilY1"/>
</dbReference>
<proteinExistence type="inferred from homology"/>
<organism evidence="10 11">
    <name type="scientific">Reinekea marina</name>
    <dbReference type="NCBI Taxonomy" id="1310421"/>
    <lineage>
        <taxon>Bacteria</taxon>
        <taxon>Pseudomonadati</taxon>
        <taxon>Pseudomonadota</taxon>
        <taxon>Gammaproteobacteria</taxon>
        <taxon>Oceanospirillales</taxon>
        <taxon>Saccharospirillaceae</taxon>
        <taxon>Reinekea</taxon>
    </lineage>
</organism>
<reference evidence="11" key="1">
    <citation type="journal article" date="2019" name="Int. J. Syst. Evol. Microbiol.">
        <title>The Global Catalogue of Microorganisms (GCM) 10K type strain sequencing project: providing services to taxonomists for standard genome sequencing and annotation.</title>
        <authorList>
            <consortium name="The Broad Institute Genomics Platform"/>
            <consortium name="The Broad Institute Genome Sequencing Center for Infectious Disease"/>
            <person name="Wu L."/>
            <person name="Ma J."/>
        </authorList>
    </citation>
    <scope>NUCLEOTIDE SEQUENCE [LARGE SCALE GENOMIC DNA]</scope>
    <source>
        <strain evidence="11">CECT 8288</strain>
    </source>
</reference>
<evidence type="ECO:0000313" key="11">
    <source>
        <dbReference type="Proteomes" id="UP001595710"/>
    </source>
</evidence>
<gene>
    <name evidence="10" type="ORF">ACFOND_07655</name>
</gene>
<evidence type="ECO:0000259" key="9">
    <source>
        <dbReference type="Pfam" id="PF05567"/>
    </source>
</evidence>
<keyword evidence="6" id="KW-0281">Fimbrium</keyword>
<sequence length="1225" mass="134137">MKEFMKHQRTLRFSLVPLALSTLIGQVIAADLAMTDEPLFLKSGVQPNIFFVVDDSGSMGWNALNSPGANEHWSITDAWIDDSNDESGWDVTPTLSDKNELLRACPGFNVMYYNPNQTYTPWQGVDKDGDAFVNQTIAAARWEPYYKTGGTKNLSAAGGDGFPAGYFPWRDHNGDGVLDKFSDADSAKDDGTVDELECPDLDEITDKISNSTTRENYLKDWFVDVSEMTAAQQTNFANWFSYYRKREFVAKKAMSEIVFDSSARMGLSTLHNHNSVVTEIKDVDNLSTPVNATAQANKNTLLSNVFKIRSQNGTPLRTRLKRAGEYYKGNGLSGVSNADSPILSQDDGGSCQQNFTIMMTDGVWNGDSPSLNNSYRNADSDNNSDYDGLAGDKGKYADKDSGVNNTLADVAMHYYETDLDTTLPNNVPTFTGIDENSAQHMVTYTVAFGLTGDLSEDEGPDSTGWLGWPTPVSNQESTIDDVWHAAINGRGLFLSASDPDELVTSLNATISDIQGRDASASAVSVNTGSISSDTMVFQAEFNSQTWGGRLYGVEIELDGSIGDVHLASIVPAHNDRVIVTYNDLTNDGAPFRWSNISLTQQSELSNSEPLLNYLRGDDALTNAGTHRRRVTLEDVDSRAVSPLGDIVNSSPIFVGNPEYFYPDNLEGASYNAFKKDPNGDNQNYREETGERVLHRKPMIYVGANDGMLHAFNADTHSDDFGMEEFAYVPASVYSRLERLGDKSYSHKYTVDGSPAVADVYYDGSWKTILVSGLGGGGQGLFALDITNPETGFDTEANAANNVLWEFTDVNDSDLGYTFAQPVIGKSNINGRWVAFVGNGYNNTESDGFVGSGTAKLFVIDVETGLKLAEIDTFENDLSTPNGLSTVNTLDVDGDYIVDYVYGGDIEGNLWKFDVSDGNPANWSVSTDVLGNIKPLFTTCTIESTNCPTDKRQPITVKPQIALNRGATGYVVFFGTGTYFLRDDNTNKGTQSFYGIWDRMQEHVQADFNRFHLLEQKIVAEVQPTGSENSFRATTSYDTVWFNGSGLPTDGSDPDSLVDTHLGWYMDFVNTQNNNTDGLGERLVSDPQLRDNNIIFTTSIPDQDPCSFGGRGWYMEIDALSGSKPLQAAIEVNDDGVVDDQDVITYSYVDENGDTVEVTEYVSGSSSDNLITRPVCITLDDSTEVCISNTSGTSDANAVDECDAVGMSCQIRDPKSTLGRWTWQEL</sequence>
<keyword evidence="4" id="KW-0479">Metal-binding</keyword>
<feature type="region of interest" description="Disordered" evidence="7">
    <location>
        <begin position="368"/>
        <end position="389"/>
    </location>
</feature>
<evidence type="ECO:0000256" key="6">
    <source>
        <dbReference type="ARBA" id="ARBA00023263"/>
    </source>
</evidence>
<accession>A0ABV7WQA0</accession>
<evidence type="ECO:0000256" key="5">
    <source>
        <dbReference type="ARBA" id="ARBA00022837"/>
    </source>
</evidence>
<dbReference type="EMBL" id="JBHRYN010000009">
    <property type="protein sequence ID" value="MFC3701505.1"/>
    <property type="molecule type" value="Genomic_DNA"/>
</dbReference>
<evidence type="ECO:0000256" key="7">
    <source>
        <dbReference type="SAM" id="MobiDB-lite"/>
    </source>
</evidence>